<dbReference type="EMBL" id="JADNYM010000014">
    <property type="protein sequence ID" value="MBG0740100.1"/>
    <property type="molecule type" value="Genomic_DNA"/>
</dbReference>
<dbReference type="InterPro" id="IPR018970">
    <property type="entry name" value="Xul5P/Fru6P_PKetolase_N"/>
</dbReference>
<feature type="compositionally biased region" description="Polar residues" evidence="6">
    <location>
        <begin position="251"/>
        <end position="265"/>
    </location>
</feature>
<evidence type="ECO:0000256" key="3">
    <source>
        <dbReference type="ARBA" id="ARBA00023052"/>
    </source>
</evidence>
<dbReference type="Pfam" id="PF09364">
    <property type="entry name" value="XFP_N"/>
    <property type="match status" value="1"/>
</dbReference>
<dbReference type="GO" id="GO:0016832">
    <property type="term" value="F:aldehyde-lyase activity"/>
    <property type="evidence" value="ECO:0007669"/>
    <property type="project" value="UniProtKB-UniRule"/>
</dbReference>
<dbReference type="InterPro" id="IPR029061">
    <property type="entry name" value="THDP-binding"/>
</dbReference>
<keyword evidence="4 5" id="KW-0456">Lyase</keyword>
<accession>A0A931CP65</accession>
<evidence type="ECO:0000313" key="10">
    <source>
        <dbReference type="EMBL" id="MBG0740100.1"/>
    </source>
</evidence>
<dbReference type="SUPFAM" id="SSF52518">
    <property type="entry name" value="Thiamin diphosphate-binding fold (THDP-binding)"/>
    <property type="match status" value="3"/>
</dbReference>
<dbReference type="InterPro" id="IPR009014">
    <property type="entry name" value="Transketo_C/PFOR_II"/>
</dbReference>
<dbReference type="Pfam" id="PF03894">
    <property type="entry name" value="XFP"/>
    <property type="match status" value="1"/>
</dbReference>
<dbReference type="PANTHER" id="PTHR31273:SF0">
    <property type="entry name" value="PHOSPHOKETOLASE-RELATED"/>
    <property type="match status" value="1"/>
</dbReference>
<evidence type="ECO:0000259" key="8">
    <source>
        <dbReference type="Pfam" id="PF09363"/>
    </source>
</evidence>
<evidence type="ECO:0000259" key="9">
    <source>
        <dbReference type="Pfam" id="PF09364"/>
    </source>
</evidence>
<evidence type="ECO:0000256" key="2">
    <source>
        <dbReference type="ARBA" id="ARBA00005623"/>
    </source>
</evidence>
<dbReference type="InterPro" id="IPR018969">
    <property type="entry name" value="Xul5P/Fru6P_PKetolase_C"/>
</dbReference>
<proteinExistence type="inferred from homology"/>
<dbReference type="NCBIfam" id="NF003617">
    <property type="entry name" value="PRK05261.1-2"/>
    <property type="match status" value="1"/>
</dbReference>
<dbReference type="GO" id="GO:0000287">
    <property type="term" value="F:magnesium ion binding"/>
    <property type="evidence" value="ECO:0007669"/>
    <property type="project" value="UniProtKB-ARBA"/>
</dbReference>
<comment type="cofactor">
    <cofactor evidence="1 5">
        <name>thiamine diphosphate</name>
        <dbReference type="ChEBI" id="CHEBI:58937"/>
    </cofactor>
</comment>
<evidence type="ECO:0000256" key="5">
    <source>
        <dbReference type="HAMAP-Rule" id="MF_01403"/>
    </source>
</evidence>
<dbReference type="Proteomes" id="UP000655366">
    <property type="component" value="Unassembled WGS sequence"/>
</dbReference>
<dbReference type="Gene3D" id="3.40.50.970">
    <property type="match status" value="3"/>
</dbReference>
<dbReference type="AlphaFoldDB" id="A0A931CP65"/>
<dbReference type="PROSITE" id="PS60002">
    <property type="entry name" value="PHOSPHOKETOLASE_1"/>
    <property type="match status" value="1"/>
</dbReference>
<dbReference type="InterPro" id="IPR005474">
    <property type="entry name" value="Transketolase_N"/>
</dbReference>
<dbReference type="Pfam" id="PF09363">
    <property type="entry name" value="XFP_C"/>
    <property type="match status" value="1"/>
</dbReference>
<organism evidence="10 11">
    <name type="scientific">Arthrobacter terrae</name>
    <dbReference type="NCBI Taxonomy" id="2935737"/>
    <lineage>
        <taxon>Bacteria</taxon>
        <taxon>Bacillati</taxon>
        <taxon>Actinomycetota</taxon>
        <taxon>Actinomycetes</taxon>
        <taxon>Micrococcales</taxon>
        <taxon>Micrococcaceae</taxon>
        <taxon>Arthrobacter</taxon>
    </lineage>
</organism>
<comment type="similarity">
    <text evidence="2 5">Belongs to the XFP family.</text>
</comment>
<dbReference type="NCBIfam" id="NF003616">
    <property type="entry name" value="PRK05261.1-1"/>
    <property type="match status" value="1"/>
</dbReference>
<dbReference type="CDD" id="cd02011">
    <property type="entry name" value="TPP_PK"/>
    <property type="match status" value="1"/>
</dbReference>
<feature type="domain" description="Transketolase N-terminal" evidence="7">
    <location>
        <begin position="26"/>
        <end position="136"/>
    </location>
</feature>
<dbReference type="GO" id="GO:0005975">
    <property type="term" value="P:carbohydrate metabolic process"/>
    <property type="evidence" value="ECO:0007669"/>
    <property type="project" value="InterPro"/>
</dbReference>
<evidence type="ECO:0000256" key="4">
    <source>
        <dbReference type="ARBA" id="ARBA00023239"/>
    </source>
</evidence>
<keyword evidence="11" id="KW-1185">Reference proteome</keyword>
<dbReference type="Gene3D" id="3.40.50.920">
    <property type="match status" value="1"/>
</dbReference>
<feature type="region of interest" description="Disordered" evidence="6">
    <location>
        <begin position="227"/>
        <end position="272"/>
    </location>
</feature>
<dbReference type="HAMAP" id="MF_01403">
    <property type="entry name" value="Phosphoketolase"/>
    <property type="match status" value="1"/>
</dbReference>
<dbReference type="Pfam" id="PF00456">
    <property type="entry name" value="Transketolase_N"/>
    <property type="match status" value="1"/>
</dbReference>
<dbReference type="InterPro" id="IPR019790">
    <property type="entry name" value="Xul5P/Fru6P_PKetolase_CS"/>
</dbReference>
<reference evidence="10 11" key="1">
    <citation type="submission" date="2020-11" db="EMBL/GenBank/DDBJ databases">
        <title>Arthrobacter antarcticus sp. nov., isolated from Antarctic Soil.</title>
        <authorList>
            <person name="Li J."/>
        </authorList>
    </citation>
    <scope>NUCLEOTIDE SEQUENCE [LARGE SCALE GENOMIC DNA]</scope>
    <source>
        <strain evidence="10 11">Z1-20</strain>
    </source>
</reference>
<sequence>MNDDQLEVSRRPSGRSRVDYSHCGTSAGPGHPTSSLSAADLVPVPLVGHLRYDWSPHPSPGNDHLTFSEGHASLLLYSMYWAVGVVDADELPATDRWFGARLAGNPTPVLPSIDVGATSLSQGLPAGIGIALAGIYLNKLPCQVWELSGDSDTAEDSTREPFDNADFYKLGNQTQARPSLIQSTSGWPNCISPRGRWGQGPRPVPRRCIGPPGRNCGHHDFRFHIGPGRAGRHTRSVGDSSSSKAVHFQRSKNMSNQSKSGTTAMASRPGIEESPAQATLSAEMLHRMDAYWRAANYLSVGQIYLYDNPLLKRSLALTDVKPLVVGHWGTTPGQNFIYVHLNRVIVKYGLDMFYVAGPGHGGPALVANTYLEGSYSEIYPDVSQDEAGLKKLFMQFSFPGGISSHVAPTTPGSIHEGGELGYSLSHAFGAVFDNPGLVVACVVGDGEAETGPLATAWQSTKFLNPVSDGVVLPILHLNGYKISNPTVLARIEHEELDQFLRGCGWDPRYVEGDDPEAMHQLMAATLDESVETIRTIQADARNGKDGARPRWPMVVLRSPKGWTGPNVVDGLQIEGTFRAHQVPLLVDEAHPGHVEQLDQWMRSYRPEELFDENGRLLPDLAALAPSGEQRMGSNPHTNGGLMLRDLRMPDFRTHAVAVVVPGAVEAKDTLVLGDFLRDVVKLNEERRNFRIFGPDETLSNQLGAVFEVTDRQWDARTLEGDESLAPAGLVLDSMLSEHQCQGWLEGYLLTGRHGLFNCYEAFIHIVDSMFNQHAKWLKITRALPWRREISSLNYLLASHVWQQDHNGFTHQDPGFLDHVVNKKADIVRVYLPPDANCLLTVADHCLRSRHYVNVIVAGKRDMPQWLSMADAEIHCTKGIGIWEWAGNDRGAEPDVVLACCGDTPTLEVLGAVSILREHLPGLKVRVVNVVDLMKLQSASEHPHGLSDQDYDSLFTKDKHIVFAFHGYPTLIHRLTYRRTNRNLHVRGYIEEGTITTAFDMRVQNRLDRFHLVQDVVDRLPQLGATGDYLKQAMANKLIEHNLYINQHGQDLPEIRDWTWNPGGAGHGN</sequence>
<evidence type="ECO:0000256" key="1">
    <source>
        <dbReference type="ARBA" id="ARBA00001964"/>
    </source>
</evidence>
<dbReference type="NCBIfam" id="NF003621">
    <property type="entry name" value="PRK05261.1-6"/>
    <property type="match status" value="1"/>
</dbReference>
<feature type="domain" description="Xylulose 5-phosphate/Fructose 6-phosphate phosphoketolase N-terminal" evidence="9">
    <location>
        <begin position="281"/>
        <end position="641"/>
    </location>
</feature>
<dbReference type="PANTHER" id="PTHR31273">
    <property type="entry name" value="PHOSPHOKETOLASE-RELATED"/>
    <property type="match status" value="1"/>
</dbReference>
<feature type="domain" description="Xylulose 5-phosphate/Fructose 6-phosphate phosphoketolase C-terminal" evidence="8">
    <location>
        <begin position="859"/>
        <end position="1059"/>
    </location>
</feature>
<keyword evidence="3 5" id="KW-0786">Thiamine pyrophosphate</keyword>
<evidence type="ECO:0000256" key="6">
    <source>
        <dbReference type="SAM" id="MobiDB-lite"/>
    </source>
</evidence>
<gene>
    <name evidence="10" type="ORF">IV500_11980</name>
</gene>
<feature type="region of interest" description="Disordered" evidence="6">
    <location>
        <begin position="1"/>
        <end position="36"/>
    </location>
</feature>
<evidence type="ECO:0000313" key="11">
    <source>
        <dbReference type="Proteomes" id="UP000655366"/>
    </source>
</evidence>
<protein>
    <recommendedName>
        <fullName evidence="5">Probable phosphoketolase</fullName>
        <ecNumber evidence="5">4.1.2.-</ecNumber>
    </recommendedName>
</protein>
<dbReference type="NCBIfam" id="NF003619">
    <property type="entry name" value="PRK05261.1-4"/>
    <property type="match status" value="1"/>
</dbReference>
<dbReference type="EC" id="4.1.2.-" evidence="5"/>
<dbReference type="InterPro" id="IPR005593">
    <property type="entry name" value="Xul5P/Fru6P_PKetolase"/>
</dbReference>
<name>A0A931CP65_9MICC</name>
<dbReference type="PROSITE" id="PS60003">
    <property type="entry name" value="PHOSPHOKETOLASE_2"/>
    <property type="match status" value="1"/>
</dbReference>
<dbReference type="InterPro" id="IPR023962">
    <property type="entry name" value="Phosphoketolase"/>
</dbReference>
<dbReference type="InterPro" id="IPR019789">
    <property type="entry name" value="Xul5P/Fru6P_PKetolase_ThDP_BS"/>
</dbReference>
<comment type="caution">
    <text evidence="10">The sequence shown here is derived from an EMBL/GenBank/DDBJ whole genome shotgun (WGS) entry which is preliminary data.</text>
</comment>
<evidence type="ECO:0000259" key="7">
    <source>
        <dbReference type="Pfam" id="PF00456"/>
    </source>
</evidence>